<gene>
    <name evidence="2" type="ORF">AYI70_g7134</name>
</gene>
<organism evidence="2 3">
    <name type="scientific">Smittium culicis</name>
    <dbReference type="NCBI Taxonomy" id="133412"/>
    <lineage>
        <taxon>Eukaryota</taxon>
        <taxon>Fungi</taxon>
        <taxon>Fungi incertae sedis</taxon>
        <taxon>Zoopagomycota</taxon>
        <taxon>Kickxellomycotina</taxon>
        <taxon>Harpellomycetes</taxon>
        <taxon>Harpellales</taxon>
        <taxon>Legeriomycetaceae</taxon>
        <taxon>Smittium</taxon>
    </lineage>
</organism>
<feature type="region of interest" description="Disordered" evidence="1">
    <location>
        <begin position="346"/>
        <end position="375"/>
    </location>
</feature>
<feature type="compositionally biased region" description="Polar residues" evidence="1">
    <location>
        <begin position="165"/>
        <end position="181"/>
    </location>
</feature>
<feature type="compositionally biased region" description="Polar residues" evidence="1">
    <location>
        <begin position="286"/>
        <end position="295"/>
    </location>
</feature>
<name>A0A1R1XM07_9FUNG</name>
<dbReference type="Pfam" id="PF08655">
    <property type="entry name" value="DASH_Ask1"/>
    <property type="match status" value="1"/>
</dbReference>
<dbReference type="Proteomes" id="UP000187283">
    <property type="component" value="Unassembled WGS sequence"/>
</dbReference>
<feature type="compositionally biased region" description="Low complexity" evidence="1">
    <location>
        <begin position="878"/>
        <end position="889"/>
    </location>
</feature>
<dbReference type="AlphaFoldDB" id="A0A1R1XM07"/>
<sequence>MAYNTNLGNELEEVDLKITLMLQEIDANFDKCQRIVTRGILPKVTNISRGSRKIVKTLKPWLKFFDKVASTGNNLEKDSLIEITNLKSIEEKVANEKSAAFEYNKEHGNISATDNNNRIDVHTADRFVEQNNNEFSDFDDNSDFFALDNVNQNTINSKINSKNSLTAQSNSQPKKTDFKSLTQNINESYSADKKNRIDSFIRKQRQSIKLNSPFGGSDSILTPSSINTDDLQSTMYFTTNYTSRNESPTVSKQPQNLNSYTSNDLKLNDFDHSDIHTFNQESMPTPIINTVNNSHSNTNISQQQSVSSNSQNLNSNTNLLSQNQSLHNNFEKANTEKLSVALPKPTISNSNLSLKSSLPKKSSNNDSADYNSDDDLDFNEKEVAELTCLYNRYDNSSASNNASNNLFNTPSSIASSLATPQTKTIPFHRKNLLNTNSSIGSQVSEIELSNSTTNSNSLHDHTISSSDNPDLTSNPNTSIHSSHDLDLDLELSPPQLTTVINVQAYSTSSQNMPILRNNHESQISAMTVNSNTESKSIIDDQIKQAFKSQTELSTSNYEQASSLNNSNQIDHDLESDYDSDDMPSPPQLTSIVGFNTKNIDSNSLQNSGSYLNGKVGSSNKEKFIDTNKLEAKPQSLSNFNELSTNSASSFDNLGKSSNHFQSISSNSENSAIYEDTFQFINNKHLKGPNNAIISNPAGVSSSSGFNSQYSNKSFSSNTSVNKLDQQLARKNFENYSHRYIDETVLMDPALFADDMLNENDPEHESPLANKNKVPAMNLNQPTKPNTFNGKSILNPLRQDSVSSNRSRNAYEGNQPNSNSSFNGSNKYSSGLSRVRSSDELSPLQPDRIVKSKIDSVNSVNNASRFHNSEHQSNFNAKSSLSIQQPSSSSFTDRLQNEEFTNTRSLSALEFSMSNDPSVRLNSSFFSDTGNDNTNSNISYAFNRNEVLKNDSYGNEISHIPTNYPTSPLSSSINRPVLSSSISASTSNQPNNNNASNSSFDYSPLGADYSILSASTGTHADMTFDGTTSIYPDTVLLNMAASQAANERNNSS</sequence>
<dbReference type="GO" id="GO:0008608">
    <property type="term" value="P:attachment of spindle microtubules to kinetochore"/>
    <property type="evidence" value="ECO:0007669"/>
    <property type="project" value="InterPro"/>
</dbReference>
<dbReference type="STRING" id="133412.A0A1R1XM07"/>
<feature type="compositionally biased region" description="Polar residues" evidence="1">
    <location>
        <begin position="777"/>
        <end position="831"/>
    </location>
</feature>
<evidence type="ECO:0000256" key="1">
    <source>
        <dbReference type="SAM" id="MobiDB-lite"/>
    </source>
</evidence>
<dbReference type="OrthoDB" id="5573898at2759"/>
<evidence type="ECO:0000313" key="2">
    <source>
        <dbReference type="EMBL" id="OMJ15643.1"/>
    </source>
</evidence>
<evidence type="ECO:0000313" key="3">
    <source>
        <dbReference type="Proteomes" id="UP000187283"/>
    </source>
</evidence>
<dbReference type="GO" id="GO:0072686">
    <property type="term" value="C:mitotic spindle"/>
    <property type="evidence" value="ECO:0007669"/>
    <property type="project" value="InterPro"/>
</dbReference>
<feature type="region of interest" description="Disordered" evidence="1">
    <location>
        <begin position="549"/>
        <end position="588"/>
    </location>
</feature>
<reference evidence="2 3" key="1">
    <citation type="submission" date="2017-01" db="EMBL/GenBank/DDBJ databases">
        <authorList>
            <person name="Mah S.A."/>
            <person name="Swanson W.J."/>
            <person name="Moy G.W."/>
            <person name="Vacquier V.D."/>
        </authorList>
    </citation>
    <scope>NUCLEOTIDE SEQUENCE [LARGE SCALE GENOMIC DNA]</scope>
    <source>
        <strain evidence="2 3">GSMNP</strain>
    </source>
</reference>
<comment type="caution">
    <text evidence="2">The sequence shown here is derived from an EMBL/GenBank/DDBJ whole genome shotgun (WGS) entry which is preliminary data.</text>
</comment>
<dbReference type="InterPro" id="IPR013964">
    <property type="entry name" value="DASH_Ask1"/>
</dbReference>
<feature type="region of interest" description="Disordered" evidence="1">
    <location>
        <begin position="286"/>
        <end position="317"/>
    </location>
</feature>
<dbReference type="EMBL" id="LSSN01002602">
    <property type="protein sequence ID" value="OMJ15643.1"/>
    <property type="molecule type" value="Genomic_DNA"/>
</dbReference>
<feature type="region of interest" description="Disordered" evidence="1">
    <location>
        <begin position="161"/>
        <end position="181"/>
    </location>
</feature>
<dbReference type="GO" id="GO:0042729">
    <property type="term" value="C:DASH complex"/>
    <property type="evidence" value="ECO:0007669"/>
    <property type="project" value="InterPro"/>
</dbReference>
<feature type="compositionally biased region" description="Polar residues" evidence="1">
    <location>
        <begin position="463"/>
        <end position="477"/>
    </location>
</feature>
<feature type="compositionally biased region" description="Low complexity" evidence="1">
    <location>
        <begin position="348"/>
        <end position="370"/>
    </location>
</feature>
<keyword evidence="3" id="KW-1185">Reference proteome</keyword>
<feature type="region of interest" description="Disordered" evidence="1">
    <location>
        <begin position="447"/>
        <end position="482"/>
    </location>
</feature>
<protein>
    <submittedName>
        <fullName evidence="2">Uncharacterized protein</fullName>
    </submittedName>
</protein>
<feature type="region of interest" description="Disordered" evidence="1">
    <location>
        <begin position="755"/>
        <end position="894"/>
    </location>
</feature>
<accession>A0A1R1XM07</accession>
<feature type="compositionally biased region" description="Low complexity" evidence="1">
    <location>
        <begin position="296"/>
        <end position="317"/>
    </location>
</feature>
<feature type="compositionally biased region" description="Polar residues" evidence="1">
    <location>
        <begin position="549"/>
        <end position="568"/>
    </location>
</feature>
<feature type="compositionally biased region" description="Polar residues" evidence="1">
    <location>
        <begin position="854"/>
        <end position="877"/>
    </location>
</feature>
<proteinExistence type="predicted"/>